<accession>A0A7R9EHR0</accession>
<organism evidence="1">
    <name type="scientific">Timema monikensis</name>
    <dbReference type="NCBI Taxonomy" id="170555"/>
    <lineage>
        <taxon>Eukaryota</taxon>
        <taxon>Metazoa</taxon>
        <taxon>Ecdysozoa</taxon>
        <taxon>Arthropoda</taxon>
        <taxon>Hexapoda</taxon>
        <taxon>Insecta</taxon>
        <taxon>Pterygota</taxon>
        <taxon>Neoptera</taxon>
        <taxon>Polyneoptera</taxon>
        <taxon>Phasmatodea</taxon>
        <taxon>Timematodea</taxon>
        <taxon>Timematoidea</taxon>
        <taxon>Timematidae</taxon>
        <taxon>Timema</taxon>
    </lineage>
</organism>
<dbReference type="AlphaFoldDB" id="A0A7R9EHR0"/>
<evidence type="ECO:0000313" key="1">
    <source>
        <dbReference type="EMBL" id="CAD7433424.1"/>
    </source>
</evidence>
<dbReference type="EMBL" id="OB796426">
    <property type="protein sequence ID" value="CAD7433424.1"/>
    <property type="molecule type" value="Genomic_DNA"/>
</dbReference>
<name>A0A7R9EHR0_9NEOP</name>
<gene>
    <name evidence="1" type="ORF">TMSB3V08_LOCUS10100</name>
</gene>
<reference evidence="1" key="1">
    <citation type="submission" date="2020-11" db="EMBL/GenBank/DDBJ databases">
        <authorList>
            <person name="Tran Van P."/>
        </authorList>
    </citation>
    <scope>NUCLEOTIDE SEQUENCE</scope>
</reference>
<sequence>MVWTRNENEREEASKKINGYEVCMEENARERSAAVSACAYAVYRYWKRRESKSIDEGFEDVSREISSRISVAKVGEIVNSDRCGNLRLLTSNGIGVTMHKVLACDSLSHNLLSVKRLEENNLKGPDVKLALSCNDLSPGDAPCKGCHV</sequence>
<proteinExistence type="predicted"/>
<protein>
    <submittedName>
        <fullName evidence="1">Uncharacterized protein</fullName>
    </submittedName>
</protein>